<proteinExistence type="predicted"/>
<reference evidence="3" key="1">
    <citation type="submission" date="2023-10" db="EMBL/GenBank/DDBJ databases">
        <title>Chromosome-level genome of the transformable northern wattle, Acacia crassicarpa.</title>
        <authorList>
            <person name="Massaro I."/>
            <person name="Sinha N.R."/>
            <person name="Poethig S."/>
            <person name="Leichty A.R."/>
        </authorList>
    </citation>
    <scope>NUCLEOTIDE SEQUENCE</scope>
    <source>
        <strain evidence="3">Acra3RX</strain>
        <tissue evidence="3">Leaf</tissue>
    </source>
</reference>
<dbReference type="InterPro" id="IPR044824">
    <property type="entry name" value="MAIN-like"/>
</dbReference>
<evidence type="ECO:0000256" key="1">
    <source>
        <dbReference type="SAM" id="MobiDB-lite"/>
    </source>
</evidence>
<name>A0AAE1IXQ9_9FABA</name>
<feature type="region of interest" description="Disordered" evidence="1">
    <location>
        <begin position="479"/>
        <end position="509"/>
    </location>
</feature>
<dbReference type="Pfam" id="PF10536">
    <property type="entry name" value="PMD"/>
    <property type="match status" value="1"/>
</dbReference>
<keyword evidence="4" id="KW-1185">Reference proteome</keyword>
<dbReference type="Proteomes" id="UP001293593">
    <property type="component" value="Unassembled WGS sequence"/>
</dbReference>
<accession>A0AAE1IXQ9</accession>
<dbReference type="GO" id="GO:0010073">
    <property type="term" value="P:meristem maintenance"/>
    <property type="evidence" value="ECO:0007669"/>
    <property type="project" value="InterPro"/>
</dbReference>
<feature type="domain" description="Aminotransferase-like plant mobile" evidence="2">
    <location>
        <begin position="90"/>
        <end position="451"/>
    </location>
</feature>
<gene>
    <name evidence="3" type="ORF">QN277_007772</name>
</gene>
<dbReference type="AlphaFoldDB" id="A0AAE1IXQ9"/>
<dbReference type="EMBL" id="JAWXYG010000012">
    <property type="protein sequence ID" value="KAK4258313.1"/>
    <property type="molecule type" value="Genomic_DNA"/>
</dbReference>
<evidence type="ECO:0000313" key="3">
    <source>
        <dbReference type="EMBL" id="KAK4258313.1"/>
    </source>
</evidence>
<sequence length="603" mass="68749">MEMEVREAEVMVSPLSGKSFLRTAHFLKPCIQNPESDHLPKTLFSETAISMSQVLSSQIRFTGWTNPPEQWSTWEQKLRSKYENVWRNAGILEAIKASTYRIPRSFDLVLGLAQKWYSETNTFIFSWGEATITLEDIMVCGGYSIVGSSGFFTPLEDEEWKQIEQRLLEVRSNLVKTKAKKAGHCPWLRHFMEEEEGELEHVAFLSLWLSRFVFPRSITKQIFRIAIHVARGSRIALAPAVLASIYRDLTLLKRNYDKAVTKSDDKRGLSGKAIILRAPFQLVQIWALERFPSFHLKSNIIEYAQPLTAKWHKVKMNIIGDVSLALDSSAKTFLWQPYKDSPKFFNEKDRWVCFNSDHSHEYLESFARCLRHSELVGVDCVEMYLPHRVAMQLGLDQCIPVKVAGCKENNAMIAWTNYDRPMTEAMMCIAAVASSSSLEAGVTSKYLEWWNQSKLGFGQQPGASSVPIINISEKLSQVSSEMGSPVQRDQKRSSSDEDLRKRSHSGEAEVEDIANGENMKVVEGSKRAKLEVKMENVIDKFEIVAKEGRFDDKFNGECVSDWTDIDIYFSDFEARIQYLERVIAQLKAAKSGPKNEVLRAKTS</sequence>
<dbReference type="InterPro" id="IPR019557">
    <property type="entry name" value="AminoTfrase-like_pln_mobile"/>
</dbReference>
<feature type="compositionally biased region" description="Basic and acidic residues" evidence="1">
    <location>
        <begin position="488"/>
        <end position="507"/>
    </location>
</feature>
<protein>
    <recommendedName>
        <fullName evidence="2">Aminotransferase-like plant mobile domain-containing protein</fullName>
    </recommendedName>
</protein>
<comment type="caution">
    <text evidence="3">The sequence shown here is derived from an EMBL/GenBank/DDBJ whole genome shotgun (WGS) entry which is preliminary data.</text>
</comment>
<dbReference type="PANTHER" id="PTHR46033:SF67">
    <property type="entry name" value="AMINOTRANSFERASE-LIKE, PLANT MOBILE DOMAIN FAMILY PROTEIN"/>
    <property type="match status" value="1"/>
</dbReference>
<dbReference type="PANTHER" id="PTHR46033">
    <property type="entry name" value="PROTEIN MAIN-LIKE 2"/>
    <property type="match status" value="1"/>
</dbReference>
<evidence type="ECO:0000313" key="4">
    <source>
        <dbReference type="Proteomes" id="UP001293593"/>
    </source>
</evidence>
<organism evidence="3 4">
    <name type="scientific">Acacia crassicarpa</name>
    <name type="common">northern wattle</name>
    <dbReference type="NCBI Taxonomy" id="499986"/>
    <lineage>
        <taxon>Eukaryota</taxon>
        <taxon>Viridiplantae</taxon>
        <taxon>Streptophyta</taxon>
        <taxon>Embryophyta</taxon>
        <taxon>Tracheophyta</taxon>
        <taxon>Spermatophyta</taxon>
        <taxon>Magnoliopsida</taxon>
        <taxon>eudicotyledons</taxon>
        <taxon>Gunneridae</taxon>
        <taxon>Pentapetalae</taxon>
        <taxon>rosids</taxon>
        <taxon>fabids</taxon>
        <taxon>Fabales</taxon>
        <taxon>Fabaceae</taxon>
        <taxon>Caesalpinioideae</taxon>
        <taxon>mimosoid clade</taxon>
        <taxon>Acacieae</taxon>
        <taxon>Acacia</taxon>
    </lineage>
</organism>
<evidence type="ECO:0000259" key="2">
    <source>
        <dbReference type="Pfam" id="PF10536"/>
    </source>
</evidence>